<sequence length="247" mass="27303">EGIVSCKPAVVGRYVTVVIPGENKILTLCEVEVYGAGVLGNQSLTELHLIGSNLPYQGHLFHDGATFCDPMWSSKDATVSCIQLGYPGVNVEQWNSSYFGNIGSSSGGRTVERRYKCAGTEGSLQLCPQAIGSDTTCEKQNAIGVTCQPYIRLRGLSIPLEGRIEVYHRGSWGTVCRNNEESFETSARVACWELGFHDVLHQSRWKTPRAVGKISLKNVKCRGDEKSLVFCNRENTGCSHYWDRYVK</sequence>
<evidence type="ECO:0000313" key="3">
    <source>
        <dbReference type="Proteomes" id="UP001152795"/>
    </source>
</evidence>
<reference evidence="2" key="1">
    <citation type="submission" date="2020-04" db="EMBL/GenBank/DDBJ databases">
        <authorList>
            <person name="Alioto T."/>
            <person name="Alioto T."/>
            <person name="Gomez Garrido J."/>
        </authorList>
    </citation>
    <scope>NUCLEOTIDE SEQUENCE</scope>
    <source>
        <strain evidence="2">A484AB</strain>
    </source>
</reference>
<dbReference type="Pfam" id="PF00530">
    <property type="entry name" value="SRCR"/>
    <property type="match status" value="2"/>
</dbReference>
<comment type="caution">
    <text evidence="1">Lacks conserved residue(s) required for the propagation of feature annotation.</text>
</comment>
<dbReference type="Proteomes" id="UP001152795">
    <property type="component" value="Unassembled WGS sequence"/>
</dbReference>
<dbReference type="InterPro" id="IPR001190">
    <property type="entry name" value="SRCR"/>
</dbReference>
<dbReference type="InterPro" id="IPR036772">
    <property type="entry name" value="SRCR-like_dom_sf"/>
</dbReference>
<name>A0A7D9LXC6_PARCT</name>
<dbReference type="GO" id="GO:0016020">
    <property type="term" value="C:membrane"/>
    <property type="evidence" value="ECO:0007669"/>
    <property type="project" value="InterPro"/>
</dbReference>
<comment type="caution">
    <text evidence="2">The sequence shown here is derived from an EMBL/GenBank/DDBJ whole genome shotgun (WGS) entry which is preliminary data.</text>
</comment>
<evidence type="ECO:0000256" key="1">
    <source>
        <dbReference type="PROSITE-ProRule" id="PRU00196"/>
    </source>
</evidence>
<gene>
    <name evidence="2" type="ORF">PACLA_8A089664</name>
</gene>
<keyword evidence="1" id="KW-1015">Disulfide bond</keyword>
<dbReference type="PRINTS" id="PR00258">
    <property type="entry name" value="SPERACTRCPTR"/>
</dbReference>
<dbReference type="OrthoDB" id="10051855at2759"/>
<dbReference type="SUPFAM" id="SSF49785">
    <property type="entry name" value="Galactose-binding domain-like"/>
    <property type="match status" value="1"/>
</dbReference>
<feature type="disulfide bond" evidence="1">
    <location>
        <begin position="221"/>
        <end position="231"/>
    </location>
</feature>
<dbReference type="SMART" id="SM00202">
    <property type="entry name" value="SR"/>
    <property type="match status" value="2"/>
</dbReference>
<protein>
    <submittedName>
        <fullName evidence="2">Neurotrypsin</fullName>
    </submittedName>
</protein>
<dbReference type="InterPro" id="IPR008979">
    <property type="entry name" value="Galactose-bd-like_sf"/>
</dbReference>
<dbReference type="AlphaFoldDB" id="A0A7D9LXC6"/>
<accession>A0A7D9LXC6</accession>
<dbReference type="PROSITE" id="PS50287">
    <property type="entry name" value="SRCR_2"/>
    <property type="match status" value="2"/>
</dbReference>
<feature type="non-terminal residue" evidence="2">
    <location>
        <position position="247"/>
    </location>
</feature>
<keyword evidence="3" id="KW-1185">Reference proteome</keyword>
<dbReference type="PANTHER" id="PTHR48071:SF18">
    <property type="entry name" value="DELETED IN MALIGNANT BRAIN TUMORS 1 PROTEIN-RELATED"/>
    <property type="match status" value="1"/>
</dbReference>
<feature type="non-terminal residue" evidence="2">
    <location>
        <position position="1"/>
    </location>
</feature>
<organism evidence="2 3">
    <name type="scientific">Paramuricea clavata</name>
    <name type="common">Red gorgonian</name>
    <name type="synonym">Violescent sea-whip</name>
    <dbReference type="NCBI Taxonomy" id="317549"/>
    <lineage>
        <taxon>Eukaryota</taxon>
        <taxon>Metazoa</taxon>
        <taxon>Cnidaria</taxon>
        <taxon>Anthozoa</taxon>
        <taxon>Octocorallia</taxon>
        <taxon>Malacalcyonacea</taxon>
        <taxon>Plexauridae</taxon>
        <taxon>Paramuricea</taxon>
    </lineage>
</organism>
<dbReference type="SUPFAM" id="SSF56487">
    <property type="entry name" value="SRCR-like"/>
    <property type="match status" value="2"/>
</dbReference>
<dbReference type="PANTHER" id="PTHR48071">
    <property type="entry name" value="SRCR DOMAIN-CONTAINING PROTEIN"/>
    <property type="match status" value="1"/>
</dbReference>
<proteinExistence type="predicted"/>
<dbReference type="Gene3D" id="2.60.120.260">
    <property type="entry name" value="Galactose-binding domain-like"/>
    <property type="match status" value="1"/>
</dbReference>
<evidence type="ECO:0000313" key="2">
    <source>
        <dbReference type="EMBL" id="CAB4039940.1"/>
    </source>
</evidence>
<feature type="disulfide bond" evidence="1">
    <location>
        <begin position="117"/>
        <end position="127"/>
    </location>
</feature>
<dbReference type="EMBL" id="CACRXK020026081">
    <property type="protein sequence ID" value="CAB4039940.1"/>
    <property type="molecule type" value="Genomic_DNA"/>
</dbReference>
<dbReference type="Gene3D" id="3.10.250.10">
    <property type="entry name" value="SRCR-like domain"/>
    <property type="match status" value="2"/>
</dbReference>